<evidence type="ECO:0000313" key="2">
    <source>
        <dbReference type="EMBL" id="CAA6825996.1"/>
    </source>
</evidence>
<evidence type="ECO:0000256" key="1">
    <source>
        <dbReference type="SAM" id="Phobius"/>
    </source>
</evidence>
<dbReference type="AlphaFoldDB" id="A0A6S6UE04"/>
<keyword evidence="1" id="KW-0812">Transmembrane</keyword>
<reference evidence="2" key="1">
    <citation type="submission" date="2020-01" db="EMBL/GenBank/DDBJ databases">
        <authorList>
            <person name="Meier V. D."/>
            <person name="Meier V D."/>
        </authorList>
    </citation>
    <scope>NUCLEOTIDE SEQUENCE</scope>
    <source>
        <strain evidence="2">HLG_WM_MAG_03</strain>
    </source>
</reference>
<accession>A0A6S6UE04</accession>
<name>A0A6S6UE04_9BACT</name>
<feature type="transmembrane region" description="Helical" evidence="1">
    <location>
        <begin position="152"/>
        <end position="171"/>
    </location>
</feature>
<feature type="transmembrane region" description="Helical" evidence="1">
    <location>
        <begin position="24"/>
        <end position="46"/>
    </location>
</feature>
<protein>
    <submittedName>
        <fullName evidence="2">Uncharacterized protein</fullName>
    </submittedName>
</protein>
<organism evidence="2">
    <name type="scientific">uncultured Sulfurovum sp</name>
    <dbReference type="NCBI Taxonomy" id="269237"/>
    <lineage>
        <taxon>Bacteria</taxon>
        <taxon>Pseudomonadati</taxon>
        <taxon>Campylobacterota</taxon>
        <taxon>Epsilonproteobacteria</taxon>
        <taxon>Campylobacterales</taxon>
        <taxon>Sulfurovaceae</taxon>
        <taxon>Sulfurovum</taxon>
        <taxon>environmental samples</taxon>
    </lineage>
</organism>
<feature type="transmembrane region" description="Helical" evidence="1">
    <location>
        <begin position="119"/>
        <end position="140"/>
    </location>
</feature>
<feature type="transmembrane region" description="Helical" evidence="1">
    <location>
        <begin position="52"/>
        <end position="73"/>
    </location>
</feature>
<keyword evidence="1" id="KW-0472">Membrane</keyword>
<gene>
    <name evidence="2" type="ORF">HELGO_WM26088</name>
</gene>
<feature type="transmembrane region" description="Helical" evidence="1">
    <location>
        <begin position="177"/>
        <end position="198"/>
    </location>
</feature>
<dbReference type="EMBL" id="CACVAR010000398">
    <property type="protein sequence ID" value="CAA6825996.1"/>
    <property type="molecule type" value="Genomic_DNA"/>
</dbReference>
<sequence>MSEKDEVLQQISEIKSHLVDKEAFFPYNYSACHVWSAIAVVLSLSMVSAYEYSILFGSVMMFVLISIGFMVEGSLTKKVNESYDIDDCTKRQRFIMMTFLMMSLFLILMSSVFASYKLYSLGLISWLFMISLGYFSIGFVLNIQRFSKMAQFNMIAALVLLAIGVYFELLLGYDSLYYTMVQATVIFGLAVVPTSIAYHQRKQENEAKVGCGV</sequence>
<feature type="transmembrane region" description="Helical" evidence="1">
    <location>
        <begin position="94"/>
        <end position="113"/>
    </location>
</feature>
<proteinExistence type="predicted"/>
<keyword evidence="1" id="KW-1133">Transmembrane helix</keyword>